<evidence type="ECO:0000313" key="2">
    <source>
        <dbReference type="EMBL" id="MPN56939.1"/>
    </source>
</evidence>
<keyword evidence="1" id="KW-1133">Transmembrane helix</keyword>
<sequence>MHRFGALGVGAVFDLVEKRGRVFVFAKHFAIALVLLFRHGAHDSITFAGEACITGAAETAIAVFVLAFFVLAGTRRFVLAAVGGFVYRCRNA</sequence>
<comment type="caution">
    <text evidence="2">The sequence shown here is derived from an EMBL/GenBank/DDBJ whole genome shotgun (WGS) entry which is preliminary data.</text>
</comment>
<feature type="transmembrane region" description="Helical" evidence="1">
    <location>
        <begin position="22"/>
        <end position="41"/>
    </location>
</feature>
<proteinExistence type="predicted"/>
<dbReference type="EMBL" id="VSSQ01127880">
    <property type="protein sequence ID" value="MPN56939.1"/>
    <property type="molecule type" value="Genomic_DNA"/>
</dbReference>
<accession>A0A645J2J7</accession>
<dbReference type="AlphaFoldDB" id="A0A645J2J7"/>
<feature type="transmembrane region" description="Helical" evidence="1">
    <location>
        <begin position="61"/>
        <end position="87"/>
    </location>
</feature>
<keyword evidence="1" id="KW-0472">Membrane</keyword>
<reference evidence="2" key="1">
    <citation type="submission" date="2019-08" db="EMBL/GenBank/DDBJ databases">
        <authorList>
            <person name="Kucharzyk K."/>
            <person name="Murdoch R.W."/>
            <person name="Higgins S."/>
            <person name="Loffler F."/>
        </authorList>
    </citation>
    <scope>NUCLEOTIDE SEQUENCE</scope>
</reference>
<keyword evidence="1" id="KW-0812">Transmembrane</keyword>
<evidence type="ECO:0000256" key="1">
    <source>
        <dbReference type="SAM" id="Phobius"/>
    </source>
</evidence>
<name>A0A645J2J7_9ZZZZ</name>
<gene>
    <name evidence="2" type="ORF">SDC9_204632</name>
</gene>
<protein>
    <submittedName>
        <fullName evidence="2">Uncharacterized protein</fullName>
    </submittedName>
</protein>
<organism evidence="2">
    <name type="scientific">bioreactor metagenome</name>
    <dbReference type="NCBI Taxonomy" id="1076179"/>
    <lineage>
        <taxon>unclassified sequences</taxon>
        <taxon>metagenomes</taxon>
        <taxon>ecological metagenomes</taxon>
    </lineage>
</organism>